<gene>
    <name evidence="2" type="ORF">DVR12_10140</name>
</gene>
<name>A0A3E1YBA6_9BACT</name>
<keyword evidence="3" id="KW-1185">Reference proteome</keyword>
<dbReference type="EMBL" id="QPMM01000004">
    <property type="protein sequence ID" value="RFS23367.1"/>
    <property type="molecule type" value="Genomic_DNA"/>
</dbReference>
<sequence>MMKLLKPQLKDNDDQSLHFMGKVKVNSFEVLDLEIARLKKRSRKLERELGTRVDYFKDNYKKMAINAVIPSSTRQGGAMSVAMNVAKLAWKSGSVKNFATGALMTALEFIGVQLGINLFNKVTKRRRKKKEPEAE</sequence>
<keyword evidence="1" id="KW-0472">Membrane</keyword>
<keyword evidence="1" id="KW-1133">Transmembrane helix</keyword>
<accession>A0A3E1YBA6</accession>
<comment type="caution">
    <text evidence="2">The sequence shown here is derived from an EMBL/GenBank/DDBJ whole genome shotgun (WGS) entry which is preliminary data.</text>
</comment>
<protein>
    <submittedName>
        <fullName evidence="2">Uncharacterized protein</fullName>
    </submittedName>
</protein>
<feature type="transmembrane region" description="Helical" evidence="1">
    <location>
        <begin position="98"/>
        <end position="119"/>
    </location>
</feature>
<dbReference type="AlphaFoldDB" id="A0A3E1YBA6"/>
<evidence type="ECO:0000313" key="2">
    <source>
        <dbReference type="EMBL" id="RFS23367.1"/>
    </source>
</evidence>
<dbReference type="Proteomes" id="UP000260644">
    <property type="component" value="Unassembled WGS sequence"/>
</dbReference>
<keyword evidence="1" id="KW-0812">Transmembrane</keyword>
<organism evidence="2 3">
    <name type="scientific">Chitinophaga silvatica</name>
    <dbReference type="NCBI Taxonomy" id="2282649"/>
    <lineage>
        <taxon>Bacteria</taxon>
        <taxon>Pseudomonadati</taxon>
        <taxon>Bacteroidota</taxon>
        <taxon>Chitinophagia</taxon>
        <taxon>Chitinophagales</taxon>
        <taxon>Chitinophagaceae</taxon>
        <taxon>Chitinophaga</taxon>
    </lineage>
</organism>
<evidence type="ECO:0000313" key="3">
    <source>
        <dbReference type="Proteomes" id="UP000260644"/>
    </source>
</evidence>
<evidence type="ECO:0000256" key="1">
    <source>
        <dbReference type="SAM" id="Phobius"/>
    </source>
</evidence>
<reference evidence="2 3" key="1">
    <citation type="submission" date="2018-07" db="EMBL/GenBank/DDBJ databases">
        <title>Chitinophaga K2CV101002-2 sp. nov., isolated from a monsoon evergreen broad-leaved forest soil.</title>
        <authorList>
            <person name="Lv Y."/>
        </authorList>
    </citation>
    <scope>NUCLEOTIDE SEQUENCE [LARGE SCALE GENOMIC DNA]</scope>
    <source>
        <strain evidence="2 3">GDMCC 1.1288</strain>
    </source>
</reference>
<proteinExistence type="predicted"/>